<protein>
    <submittedName>
        <fullName evidence="2">Elongation factor P</fullName>
    </submittedName>
</protein>
<comment type="caution">
    <text evidence="2">The sequence shown here is derived from an EMBL/GenBank/DDBJ whole genome shotgun (WGS) entry which is preliminary data.</text>
</comment>
<dbReference type="GO" id="GO:0003746">
    <property type="term" value="F:translation elongation factor activity"/>
    <property type="evidence" value="ECO:0007669"/>
    <property type="project" value="UniProtKB-KW"/>
</dbReference>
<keyword evidence="2" id="KW-0251">Elongation factor</keyword>
<gene>
    <name evidence="2" type="ORF">ACFODU_07575</name>
</gene>
<accession>A0ABV7E778</accession>
<dbReference type="EMBL" id="JBHRST010000009">
    <property type="protein sequence ID" value="MFC3097661.1"/>
    <property type="molecule type" value="Genomic_DNA"/>
</dbReference>
<proteinExistence type="predicted"/>
<dbReference type="Proteomes" id="UP001595456">
    <property type="component" value="Unassembled WGS sequence"/>
</dbReference>
<organism evidence="2 3">
    <name type="scientific">Alteraurantiacibacter palmitatis</name>
    <dbReference type="NCBI Taxonomy" id="2054628"/>
    <lineage>
        <taxon>Bacteria</taxon>
        <taxon>Pseudomonadati</taxon>
        <taxon>Pseudomonadota</taxon>
        <taxon>Alphaproteobacteria</taxon>
        <taxon>Sphingomonadales</taxon>
        <taxon>Erythrobacteraceae</taxon>
        <taxon>Alteraurantiacibacter</taxon>
    </lineage>
</organism>
<keyword evidence="1" id="KW-0732">Signal</keyword>
<feature type="chain" id="PRO_5046398283" evidence="1">
    <location>
        <begin position="21"/>
        <end position="119"/>
    </location>
</feature>
<dbReference type="RefSeq" id="WP_336925178.1">
    <property type="nucleotide sequence ID" value="NZ_JBANRO010000003.1"/>
</dbReference>
<keyword evidence="2" id="KW-0648">Protein biosynthesis</keyword>
<reference evidence="3" key="1">
    <citation type="journal article" date="2019" name="Int. J. Syst. Evol. Microbiol.">
        <title>The Global Catalogue of Microorganisms (GCM) 10K type strain sequencing project: providing services to taxonomists for standard genome sequencing and annotation.</title>
        <authorList>
            <consortium name="The Broad Institute Genomics Platform"/>
            <consortium name="The Broad Institute Genome Sequencing Center for Infectious Disease"/>
            <person name="Wu L."/>
            <person name="Ma J."/>
        </authorList>
    </citation>
    <scope>NUCLEOTIDE SEQUENCE [LARGE SCALE GENOMIC DNA]</scope>
    <source>
        <strain evidence="3">KCTC 52607</strain>
    </source>
</reference>
<evidence type="ECO:0000313" key="3">
    <source>
        <dbReference type="Proteomes" id="UP001595456"/>
    </source>
</evidence>
<evidence type="ECO:0000256" key="1">
    <source>
        <dbReference type="SAM" id="SignalP"/>
    </source>
</evidence>
<sequence length="119" mass="12787">MKAFPLIPAAGLLLAASASAQLPANGPIGTVERGRYVCELPGDAGGDVGIHQPEEDFTIASASRYRSPQGNGTYLRRGDVVTMSSGPRNGDQYAVISPVFLRKIENGQPGRLRCYRRER</sequence>
<feature type="signal peptide" evidence="1">
    <location>
        <begin position="1"/>
        <end position="20"/>
    </location>
</feature>
<evidence type="ECO:0000313" key="2">
    <source>
        <dbReference type="EMBL" id="MFC3097661.1"/>
    </source>
</evidence>
<name>A0ABV7E778_9SPHN</name>
<keyword evidence="3" id="KW-1185">Reference proteome</keyword>